<dbReference type="Proteomes" id="UP001234297">
    <property type="component" value="Chromosome 10"/>
</dbReference>
<organism evidence="1 2">
    <name type="scientific">Persea americana</name>
    <name type="common">Avocado</name>
    <dbReference type="NCBI Taxonomy" id="3435"/>
    <lineage>
        <taxon>Eukaryota</taxon>
        <taxon>Viridiplantae</taxon>
        <taxon>Streptophyta</taxon>
        <taxon>Embryophyta</taxon>
        <taxon>Tracheophyta</taxon>
        <taxon>Spermatophyta</taxon>
        <taxon>Magnoliopsida</taxon>
        <taxon>Magnoliidae</taxon>
        <taxon>Laurales</taxon>
        <taxon>Lauraceae</taxon>
        <taxon>Persea</taxon>
    </lineage>
</organism>
<name>A0ACC2KQ22_PERAE</name>
<comment type="caution">
    <text evidence="1">The sequence shown here is derived from an EMBL/GenBank/DDBJ whole genome shotgun (WGS) entry which is preliminary data.</text>
</comment>
<keyword evidence="2" id="KW-1185">Reference proteome</keyword>
<gene>
    <name evidence="1" type="ORF">MRB53_031776</name>
</gene>
<accession>A0ACC2KQ22</accession>
<proteinExistence type="predicted"/>
<reference evidence="1 2" key="1">
    <citation type="journal article" date="2022" name="Hortic Res">
        <title>A haplotype resolved chromosomal level avocado genome allows analysis of novel avocado genes.</title>
        <authorList>
            <person name="Nath O."/>
            <person name="Fletcher S.J."/>
            <person name="Hayward A."/>
            <person name="Shaw L.M."/>
            <person name="Masouleh A.K."/>
            <person name="Furtado A."/>
            <person name="Henry R.J."/>
            <person name="Mitter N."/>
        </authorList>
    </citation>
    <scope>NUCLEOTIDE SEQUENCE [LARGE SCALE GENOMIC DNA]</scope>
    <source>
        <strain evidence="2">cv. Hass</strain>
    </source>
</reference>
<dbReference type="EMBL" id="CM056818">
    <property type="protein sequence ID" value="KAJ8623247.1"/>
    <property type="molecule type" value="Genomic_DNA"/>
</dbReference>
<evidence type="ECO:0000313" key="2">
    <source>
        <dbReference type="Proteomes" id="UP001234297"/>
    </source>
</evidence>
<sequence>MKGNQKPRNVQDSFKNTPPTAMGICFVPKQEENANLIDDILNALPKAGKENSDGGFGGKKNPLEAEWKWKSKPLPRAPKSGPEIFDVTKYGAKNDGSSESTKAFLDTWKDACSYSGDSWFVVPEGEFLLGEVEFEGPCSKGVQVEIRGTVKAVEDPSKYTEKSWIMFRHVDGLNISGGGTLDGQGELAWKKNSECKVCDMLAVSLKLIGVTNAFVRQIYLVNSKAFNMHITDCKRIHIYDVKITSPEESPNTDGIHISTSTGIKVTDSFIGVGDDCVSIGDGTKSILVTRVICGPGHGISIGSLGKAEKEEPVSNINPPSKVKLSNIVYKNIRGTSFTKLAVNILCSEDYPCEDVHMSDIDLAYQNPEMTAASMCSNIKVTTSGKQNPPLCTHLPS</sequence>
<protein>
    <submittedName>
        <fullName evidence="1">Uncharacterized protein</fullName>
    </submittedName>
</protein>
<evidence type="ECO:0000313" key="1">
    <source>
        <dbReference type="EMBL" id="KAJ8623247.1"/>
    </source>
</evidence>